<dbReference type="InterPro" id="IPR036390">
    <property type="entry name" value="WH_DNA-bd_sf"/>
</dbReference>
<accession>A0A1G7YT26</accession>
<dbReference type="Pfam" id="PF13412">
    <property type="entry name" value="HTH_24"/>
    <property type="match status" value="1"/>
</dbReference>
<dbReference type="Proteomes" id="UP000199134">
    <property type="component" value="Unassembled WGS sequence"/>
</dbReference>
<evidence type="ECO:0000313" key="7">
    <source>
        <dbReference type="Proteomes" id="UP000198779"/>
    </source>
</evidence>
<dbReference type="Gene3D" id="1.10.10.10">
    <property type="entry name" value="Winged helix-like DNA-binding domain superfamily/Winged helix DNA-binding domain"/>
    <property type="match status" value="1"/>
</dbReference>
<dbReference type="InterPro" id="IPR036388">
    <property type="entry name" value="WH-like_DNA-bd_sf"/>
</dbReference>
<evidence type="ECO:0000256" key="2">
    <source>
        <dbReference type="ARBA" id="ARBA00023125"/>
    </source>
</evidence>
<dbReference type="RefSeq" id="WP_091818572.1">
    <property type="nucleotide sequence ID" value="NZ_CP091790.1"/>
</dbReference>
<dbReference type="Pfam" id="PF01037">
    <property type="entry name" value="AsnC_trans_reg"/>
    <property type="match status" value="1"/>
</dbReference>
<dbReference type="InterPro" id="IPR000485">
    <property type="entry name" value="AsnC-type_HTH_dom"/>
</dbReference>
<evidence type="ECO:0000313" key="5">
    <source>
        <dbReference type="EMBL" id="SDG99574.1"/>
    </source>
</evidence>
<dbReference type="Proteomes" id="UP000198779">
    <property type="component" value="Unassembled WGS sequence"/>
</dbReference>
<dbReference type="Gene3D" id="3.30.70.920">
    <property type="match status" value="1"/>
</dbReference>
<organism evidence="6 8">
    <name type="scientific">Prevotella communis</name>
    <dbReference type="NCBI Taxonomy" id="2913614"/>
    <lineage>
        <taxon>Bacteria</taxon>
        <taxon>Pseudomonadati</taxon>
        <taxon>Bacteroidota</taxon>
        <taxon>Bacteroidia</taxon>
        <taxon>Bacteroidales</taxon>
        <taxon>Prevotellaceae</taxon>
        <taxon>Prevotella</taxon>
    </lineage>
</organism>
<evidence type="ECO:0000313" key="8">
    <source>
        <dbReference type="Proteomes" id="UP000199134"/>
    </source>
</evidence>
<dbReference type="AlphaFoldDB" id="A0A1H0JR29"/>
<dbReference type="CDD" id="cd00090">
    <property type="entry name" value="HTH_ARSR"/>
    <property type="match status" value="1"/>
</dbReference>
<proteinExistence type="predicted"/>
<feature type="domain" description="HTH asnC-type" evidence="4">
    <location>
        <begin position="6"/>
        <end position="67"/>
    </location>
</feature>
<evidence type="ECO:0000256" key="3">
    <source>
        <dbReference type="ARBA" id="ARBA00023163"/>
    </source>
</evidence>
<evidence type="ECO:0000259" key="4">
    <source>
        <dbReference type="PROSITE" id="PS50956"/>
    </source>
</evidence>
<protein>
    <submittedName>
        <fullName evidence="6">Lrp/AsnC family transcriptional regulator, leucine-responsive regulatory protein</fullName>
    </submittedName>
</protein>
<dbReference type="EMBL" id="FNCQ01000014">
    <property type="protein sequence ID" value="SDG99574.1"/>
    <property type="molecule type" value="Genomic_DNA"/>
</dbReference>
<dbReference type="PANTHER" id="PTHR30154">
    <property type="entry name" value="LEUCINE-RESPONSIVE REGULATORY PROTEIN"/>
    <property type="match status" value="1"/>
</dbReference>
<dbReference type="InterPro" id="IPR011008">
    <property type="entry name" value="Dimeric_a/b-barrel"/>
</dbReference>
<keyword evidence="3" id="KW-0804">Transcription</keyword>
<name>A0A1H0JR29_9BACT</name>
<evidence type="ECO:0000256" key="1">
    <source>
        <dbReference type="ARBA" id="ARBA00023015"/>
    </source>
</evidence>
<evidence type="ECO:0000313" key="6">
    <source>
        <dbReference type="EMBL" id="SDO46054.1"/>
    </source>
</evidence>
<reference evidence="6 7" key="2">
    <citation type="submission" date="2016-10" db="EMBL/GenBank/DDBJ databases">
        <authorList>
            <person name="Varghese N."/>
            <person name="Submissions S."/>
        </authorList>
    </citation>
    <scope>NUCLEOTIDE SEQUENCE</scope>
    <source>
        <strain evidence="6">BP1-145</strain>
        <strain evidence="7">BP1-148</strain>
    </source>
</reference>
<dbReference type="InterPro" id="IPR019888">
    <property type="entry name" value="Tscrpt_reg_AsnC-like"/>
</dbReference>
<sequence length="156" mass="18048">MTYDELDNTDRKILRILQNDSTLTVKELAARVHLSASPAFDRQKRLEREGFIKGYHAILDAKKAGNGITVLCHMRLKHHSQVLMDDFMEAIQSIEEITECYNTSGEYDFTLKIQTRDMESYQEFMRTKLGNIDSVGYFHSVFVMKEVKNTHGVPLK</sequence>
<reference evidence="5 8" key="1">
    <citation type="submission" date="2016-10" db="EMBL/GenBank/DDBJ databases">
        <authorList>
            <person name="de Groot N.N."/>
        </authorList>
    </citation>
    <scope>NUCLEOTIDE SEQUENCE [LARGE SCALE GENOMIC DNA]</scope>
    <source>
        <strain evidence="8">BP1-145</strain>
        <strain evidence="5">BP1-148</strain>
    </source>
</reference>
<dbReference type="InterPro" id="IPR019887">
    <property type="entry name" value="Tscrpt_reg_AsnC/Lrp_C"/>
</dbReference>
<dbReference type="GO" id="GO:0043565">
    <property type="term" value="F:sequence-specific DNA binding"/>
    <property type="evidence" value="ECO:0007669"/>
    <property type="project" value="InterPro"/>
</dbReference>
<gene>
    <name evidence="6" type="ORF">SAMN04487900_12111</name>
    <name evidence="5" type="ORF">SAMN04487901_11469</name>
</gene>
<keyword evidence="1" id="KW-0805">Transcription regulation</keyword>
<dbReference type="InterPro" id="IPR011991">
    <property type="entry name" value="ArsR-like_HTH"/>
</dbReference>
<dbReference type="PRINTS" id="PR00033">
    <property type="entry name" value="HTHASNC"/>
</dbReference>
<keyword evidence="2" id="KW-0238">DNA-binding</keyword>
<dbReference type="GO" id="GO:0006355">
    <property type="term" value="P:regulation of DNA-templated transcription"/>
    <property type="evidence" value="ECO:0007669"/>
    <property type="project" value="UniProtKB-ARBA"/>
</dbReference>
<dbReference type="PROSITE" id="PS50956">
    <property type="entry name" value="HTH_ASNC_2"/>
    <property type="match status" value="1"/>
</dbReference>
<dbReference type="GO" id="GO:0043200">
    <property type="term" value="P:response to amino acid"/>
    <property type="evidence" value="ECO:0007669"/>
    <property type="project" value="TreeGrafter"/>
</dbReference>
<keyword evidence="7" id="KW-1185">Reference proteome</keyword>
<dbReference type="EMBL" id="FNIW01000021">
    <property type="protein sequence ID" value="SDO46054.1"/>
    <property type="molecule type" value="Genomic_DNA"/>
</dbReference>
<accession>A0A1H0JR29</accession>
<dbReference type="STRING" id="645274.SAMN04487901_11469"/>
<dbReference type="GO" id="GO:0005829">
    <property type="term" value="C:cytosol"/>
    <property type="evidence" value="ECO:0007669"/>
    <property type="project" value="TreeGrafter"/>
</dbReference>
<dbReference type="SMART" id="SM00344">
    <property type="entry name" value="HTH_ASNC"/>
    <property type="match status" value="1"/>
</dbReference>
<dbReference type="SUPFAM" id="SSF46785">
    <property type="entry name" value="Winged helix' DNA-binding domain"/>
    <property type="match status" value="1"/>
</dbReference>
<dbReference type="PANTHER" id="PTHR30154:SF34">
    <property type="entry name" value="TRANSCRIPTIONAL REGULATOR AZLB"/>
    <property type="match status" value="1"/>
</dbReference>
<dbReference type="SUPFAM" id="SSF54909">
    <property type="entry name" value="Dimeric alpha+beta barrel"/>
    <property type="match status" value="1"/>
</dbReference>